<evidence type="ECO:0000313" key="2">
    <source>
        <dbReference type="EMBL" id="KAK3781623.1"/>
    </source>
</evidence>
<name>A0AAE1A618_9GAST</name>
<organism evidence="2 3">
    <name type="scientific">Elysia crispata</name>
    <name type="common">lettuce slug</name>
    <dbReference type="NCBI Taxonomy" id="231223"/>
    <lineage>
        <taxon>Eukaryota</taxon>
        <taxon>Metazoa</taxon>
        <taxon>Spiralia</taxon>
        <taxon>Lophotrochozoa</taxon>
        <taxon>Mollusca</taxon>
        <taxon>Gastropoda</taxon>
        <taxon>Heterobranchia</taxon>
        <taxon>Euthyneura</taxon>
        <taxon>Panpulmonata</taxon>
        <taxon>Sacoglossa</taxon>
        <taxon>Placobranchoidea</taxon>
        <taxon>Plakobranchidae</taxon>
        <taxon>Elysia</taxon>
    </lineage>
</organism>
<dbReference type="Proteomes" id="UP001283361">
    <property type="component" value="Unassembled WGS sequence"/>
</dbReference>
<evidence type="ECO:0000313" key="3">
    <source>
        <dbReference type="Proteomes" id="UP001283361"/>
    </source>
</evidence>
<accession>A0AAE1A618</accession>
<proteinExistence type="predicted"/>
<comment type="caution">
    <text evidence="2">The sequence shown here is derived from an EMBL/GenBank/DDBJ whole genome shotgun (WGS) entry which is preliminary data.</text>
</comment>
<gene>
    <name evidence="2" type="ORF">RRG08_029287</name>
</gene>
<keyword evidence="3" id="KW-1185">Reference proteome</keyword>
<dbReference type="EMBL" id="JAWDGP010002614">
    <property type="protein sequence ID" value="KAK3781623.1"/>
    <property type="molecule type" value="Genomic_DNA"/>
</dbReference>
<reference evidence="2" key="1">
    <citation type="journal article" date="2023" name="G3 (Bethesda)">
        <title>A reference genome for the long-term kleptoplast-retaining sea slug Elysia crispata morphotype clarki.</title>
        <authorList>
            <person name="Eastman K.E."/>
            <person name="Pendleton A.L."/>
            <person name="Shaikh M.A."/>
            <person name="Suttiyut T."/>
            <person name="Ogas R."/>
            <person name="Tomko P."/>
            <person name="Gavelis G."/>
            <person name="Widhalm J.R."/>
            <person name="Wisecaver J.H."/>
        </authorList>
    </citation>
    <scope>NUCLEOTIDE SEQUENCE</scope>
    <source>
        <strain evidence="2">ECLA1</strain>
    </source>
</reference>
<sequence>MKPSERGRKLDTSQEKRDRMEKKIMYQNPTSDTKIMEELYCCADLNLRPILSQDGTHSCGGGSINEQYKAHRRAIANMLMPSRISLYGRSLPTYYRWSVTRHDRAEYVTATNSMINKNCTSTDRHKELSPAEIMKGEMQVQRAVGAFSAFISPFEVENGLVSLASGRKVQKDVADDLVSVDTTGRA</sequence>
<evidence type="ECO:0000256" key="1">
    <source>
        <dbReference type="SAM" id="MobiDB-lite"/>
    </source>
</evidence>
<dbReference type="AlphaFoldDB" id="A0AAE1A618"/>
<feature type="region of interest" description="Disordered" evidence="1">
    <location>
        <begin position="1"/>
        <end position="22"/>
    </location>
</feature>
<protein>
    <submittedName>
        <fullName evidence="2">Uncharacterized protein</fullName>
    </submittedName>
</protein>